<dbReference type="EMBL" id="JAUJYO010000014">
    <property type="protein sequence ID" value="KAK1298517.1"/>
    <property type="molecule type" value="Genomic_DNA"/>
</dbReference>
<reference evidence="1" key="2">
    <citation type="submission" date="2023-06" db="EMBL/GenBank/DDBJ databases">
        <authorList>
            <person name="Ma L."/>
            <person name="Liu K.-W."/>
            <person name="Li Z."/>
            <person name="Hsiao Y.-Y."/>
            <person name="Qi Y."/>
            <person name="Fu T."/>
            <person name="Tang G."/>
            <person name="Zhang D."/>
            <person name="Sun W.-H."/>
            <person name="Liu D.-K."/>
            <person name="Li Y."/>
            <person name="Chen G.-Z."/>
            <person name="Liu X.-D."/>
            <person name="Liao X.-Y."/>
            <person name="Jiang Y.-T."/>
            <person name="Yu X."/>
            <person name="Hao Y."/>
            <person name="Huang J."/>
            <person name="Zhao X.-W."/>
            <person name="Ke S."/>
            <person name="Chen Y.-Y."/>
            <person name="Wu W.-L."/>
            <person name="Hsu J.-L."/>
            <person name="Lin Y.-F."/>
            <person name="Huang M.-D."/>
            <person name="Li C.-Y."/>
            <person name="Huang L."/>
            <person name="Wang Z.-W."/>
            <person name="Zhao X."/>
            <person name="Zhong W.-Y."/>
            <person name="Peng D.-H."/>
            <person name="Ahmad S."/>
            <person name="Lan S."/>
            <person name="Zhang J.-S."/>
            <person name="Tsai W.-C."/>
            <person name="Van De Peer Y."/>
            <person name="Liu Z.-J."/>
        </authorList>
    </citation>
    <scope>NUCLEOTIDE SEQUENCE</scope>
    <source>
        <strain evidence="1">CP</strain>
        <tissue evidence="1">Leaves</tissue>
    </source>
</reference>
<reference evidence="1" key="1">
    <citation type="journal article" date="2023" name="Nat. Commun.">
        <title>Diploid and tetraploid genomes of Acorus and the evolution of monocots.</title>
        <authorList>
            <person name="Ma L."/>
            <person name="Liu K.W."/>
            <person name="Li Z."/>
            <person name="Hsiao Y.Y."/>
            <person name="Qi Y."/>
            <person name="Fu T."/>
            <person name="Tang G.D."/>
            <person name="Zhang D."/>
            <person name="Sun W.H."/>
            <person name="Liu D.K."/>
            <person name="Li Y."/>
            <person name="Chen G.Z."/>
            <person name="Liu X.D."/>
            <person name="Liao X.Y."/>
            <person name="Jiang Y.T."/>
            <person name="Yu X."/>
            <person name="Hao Y."/>
            <person name="Huang J."/>
            <person name="Zhao X.W."/>
            <person name="Ke S."/>
            <person name="Chen Y.Y."/>
            <person name="Wu W.L."/>
            <person name="Hsu J.L."/>
            <person name="Lin Y.F."/>
            <person name="Huang M.D."/>
            <person name="Li C.Y."/>
            <person name="Huang L."/>
            <person name="Wang Z.W."/>
            <person name="Zhao X."/>
            <person name="Zhong W.Y."/>
            <person name="Peng D.H."/>
            <person name="Ahmad S."/>
            <person name="Lan S."/>
            <person name="Zhang J.S."/>
            <person name="Tsai W.C."/>
            <person name="Van de Peer Y."/>
            <person name="Liu Z.J."/>
        </authorList>
    </citation>
    <scope>NUCLEOTIDE SEQUENCE</scope>
    <source>
        <strain evidence="1">CP</strain>
    </source>
</reference>
<evidence type="ECO:0000313" key="1">
    <source>
        <dbReference type="EMBL" id="KAK1298517.1"/>
    </source>
</evidence>
<gene>
    <name evidence="1" type="ORF">QJS10_CPB14g00548</name>
</gene>
<protein>
    <submittedName>
        <fullName evidence="1">Uncharacterized protein</fullName>
    </submittedName>
</protein>
<accession>A0AAV9DC17</accession>
<dbReference type="PANTHER" id="PTHR37174:SF2">
    <property type="entry name" value="FORKHEAD-ASSOCIATED DOMAIN PROTEIN"/>
    <property type="match status" value="1"/>
</dbReference>
<name>A0AAV9DC17_ACOCL</name>
<proteinExistence type="predicted"/>
<dbReference type="AlphaFoldDB" id="A0AAV9DC17"/>
<keyword evidence="2" id="KW-1185">Reference proteome</keyword>
<dbReference type="Proteomes" id="UP001180020">
    <property type="component" value="Unassembled WGS sequence"/>
</dbReference>
<organism evidence="1 2">
    <name type="scientific">Acorus calamus</name>
    <name type="common">Sweet flag</name>
    <dbReference type="NCBI Taxonomy" id="4465"/>
    <lineage>
        <taxon>Eukaryota</taxon>
        <taxon>Viridiplantae</taxon>
        <taxon>Streptophyta</taxon>
        <taxon>Embryophyta</taxon>
        <taxon>Tracheophyta</taxon>
        <taxon>Spermatophyta</taxon>
        <taxon>Magnoliopsida</taxon>
        <taxon>Liliopsida</taxon>
        <taxon>Acoraceae</taxon>
        <taxon>Acorus</taxon>
    </lineage>
</organism>
<evidence type="ECO:0000313" key="2">
    <source>
        <dbReference type="Proteomes" id="UP001180020"/>
    </source>
</evidence>
<comment type="caution">
    <text evidence="1">The sequence shown here is derived from an EMBL/GenBank/DDBJ whole genome shotgun (WGS) entry which is preliminary data.</text>
</comment>
<dbReference type="PANTHER" id="PTHR37174">
    <property type="entry name" value="FORKHEAD-ASSOCIATED DOMAIN PROTEIN"/>
    <property type="match status" value="1"/>
</dbReference>
<sequence length="276" mass="31600">MICEGETEKRRGSEVIEWNCACGGARFAWDERSLPKEFSNVDSANGVRLRLMRLSEAAEKLQRQASADVRFGKENEARELLIQKRKVMQALEKSKSRIELFDKLLAKLNEAIAVKETQLIGHVASHLEGEEQDVSSEVRILSVNETPGTNSEEPAVSESLMMEVMTEHQKHQIEQPIDGRQQEPEWALHASNLYDDSKIHELQGVSSYEEFLDHIDQRLQEIETYMSTTLNLSTLVMDLEEKQKNTKVQQMVEILNDLHGTRERIARIKRLNLGES</sequence>